<dbReference type="Gene3D" id="1.25.40.10">
    <property type="entry name" value="Tetratricopeptide repeat domain"/>
    <property type="match status" value="3"/>
</dbReference>
<organism evidence="1 2">
    <name type="scientific">Durusdinium trenchii</name>
    <dbReference type="NCBI Taxonomy" id="1381693"/>
    <lineage>
        <taxon>Eukaryota</taxon>
        <taxon>Sar</taxon>
        <taxon>Alveolata</taxon>
        <taxon>Dinophyceae</taxon>
        <taxon>Suessiales</taxon>
        <taxon>Symbiodiniaceae</taxon>
        <taxon>Durusdinium</taxon>
    </lineage>
</organism>
<dbReference type="InterPro" id="IPR011990">
    <property type="entry name" value="TPR-like_helical_dom_sf"/>
</dbReference>
<proteinExistence type="predicted"/>
<protein>
    <recommendedName>
        <fullName evidence="3">Pentatricopeptide repeat-containing protein, chloroplastic</fullName>
    </recommendedName>
</protein>
<evidence type="ECO:0008006" key="3">
    <source>
        <dbReference type="Google" id="ProtNLM"/>
    </source>
</evidence>
<name>A0ABP0M664_9DINO</name>
<reference evidence="1 2" key="1">
    <citation type="submission" date="2024-02" db="EMBL/GenBank/DDBJ databases">
        <authorList>
            <person name="Chen Y."/>
            <person name="Shah S."/>
            <person name="Dougan E. K."/>
            <person name="Thang M."/>
            <person name="Chan C."/>
        </authorList>
    </citation>
    <scope>NUCLEOTIDE SEQUENCE [LARGE SCALE GENOMIC DNA]</scope>
</reference>
<evidence type="ECO:0000313" key="1">
    <source>
        <dbReference type="EMBL" id="CAK9045695.1"/>
    </source>
</evidence>
<dbReference type="InterPro" id="IPR002885">
    <property type="entry name" value="PPR_rpt"/>
</dbReference>
<evidence type="ECO:0000313" key="2">
    <source>
        <dbReference type="Proteomes" id="UP001642484"/>
    </source>
</evidence>
<dbReference type="PANTHER" id="PTHR47938">
    <property type="entry name" value="RESPIRATORY COMPLEX I CHAPERONE (CIA84), PUTATIVE (AFU_ORTHOLOGUE AFUA_2G06020)-RELATED"/>
    <property type="match status" value="1"/>
</dbReference>
<accession>A0ABP0M664</accession>
<comment type="caution">
    <text evidence="1">The sequence shown here is derived from an EMBL/GenBank/DDBJ whole genome shotgun (WGS) entry which is preliminary data.</text>
</comment>
<dbReference type="Pfam" id="PF13812">
    <property type="entry name" value="PPR_3"/>
    <property type="match status" value="1"/>
</dbReference>
<dbReference type="PANTHER" id="PTHR47938:SF35">
    <property type="entry name" value="PENTATRICOPEPTIDE REPEAT-CONTAINING PROTEIN 4, MITOCHONDRIAL-RELATED"/>
    <property type="match status" value="1"/>
</dbReference>
<keyword evidence="2" id="KW-1185">Reference proteome</keyword>
<gene>
    <name evidence="1" type="ORF">CCMP2556_LOCUS23832</name>
</gene>
<dbReference type="Proteomes" id="UP001642484">
    <property type="component" value="Unassembled WGS sequence"/>
</dbReference>
<dbReference type="EMBL" id="CAXAMN010015424">
    <property type="protein sequence ID" value="CAK9045695.1"/>
    <property type="molecule type" value="Genomic_DNA"/>
</dbReference>
<sequence length="522" mass="57079">MAKEPRSPVAEALRTGPRQATSVLCRLKAPEALQWLRWMQEHQVEANVFHYSAVMSTCEKASEWQSAVALLAQMLQGAGALPDTVVCNAAISALEKGGGWQLALALLEELKNFSVEADVISFNSVIRGLDWRDGLQITQCMKQRQVFPNTVTTNCLIDACSSWPWALHLFATVQPAERTLVTYNASLSACGVPWQWKPGPRPFDEPGGSMSWSVAAWVLAAMPVQRVSADLISSNATMDACAKGAATWQWPLTMLMDLHRARGLHDVVSFAGGLGACEQVKDWEMAYDLLRCMAAWHVEPNHFCFNAALSSSSAWPRSLQLAGDLLKEDVVSCNALLLSLTWRRAMGMLAWSMQVQLQPNLTSYSTALLSLEGRWTHALQLFSSMEVTDVISFNSALGAHKMSMSWRSAAELLQSMRKTWTPTVISYASATSACEASGVEGGEGVREGARREEKTVPFLASCTLQVSQLFTTRGVRRGQAIAADRQHVLQHANRGFFTSSFLARVLGASTVSQRNPSTSCGS</sequence>